<dbReference type="Pfam" id="PF16822">
    <property type="entry name" value="ALGX"/>
    <property type="match status" value="1"/>
</dbReference>
<accession>A0A0U5AZA0</accession>
<keyword evidence="4" id="KW-0732">Signal</keyword>
<keyword evidence="9" id="KW-1185">Reference proteome</keyword>
<dbReference type="OrthoDB" id="175771at2"/>
<keyword evidence="3" id="KW-0808">Transferase</keyword>
<evidence type="ECO:0000256" key="4">
    <source>
        <dbReference type="ARBA" id="ARBA00022729"/>
    </source>
</evidence>
<evidence type="ECO:0000256" key="1">
    <source>
        <dbReference type="ARBA" id="ARBA00004418"/>
    </source>
</evidence>
<evidence type="ECO:0000313" key="9">
    <source>
        <dbReference type="Proteomes" id="UP000217696"/>
    </source>
</evidence>
<dbReference type="InterPro" id="IPR031811">
    <property type="entry name" value="ALGX/ALGJ_SGNH-like"/>
</dbReference>
<dbReference type="Proteomes" id="UP000217696">
    <property type="component" value="Chromosome"/>
</dbReference>
<evidence type="ECO:0000259" key="7">
    <source>
        <dbReference type="Pfam" id="PF16822"/>
    </source>
</evidence>
<organism evidence="8 9">
    <name type="scientific">Aneurinibacillus soli</name>
    <dbReference type="NCBI Taxonomy" id="1500254"/>
    <lineage>
        <taxon>Bacteria</taxon>
        <taxon>Bacillati</taxon>
        <taxon>Bacillota</taxon>
        <taxon>Bacilli</taxon>
        <taxon>Bacillales</taxon>
        <taxon>Paenibacillaceae</taxon>
        <taxon>Aneurinibacillus group</taxon>
        <taxon>Aneurinibacillus</taxon>
    </lineage>
</organism>
<comment type="subcellular location">
    <subcellularLocation>
        <location evidence="1">Periplasm</location>
    </subcellularLocation>
</comment>
<evidence type="ECO:0000313" key="8">
    <source>
        <dbReference type="EMBL" id="BAU29109.1"/>
    </source>
</evidence>
<dbReference type="AlphaFoldDB" id="A0A0U5AZA0"/>
<feature type="domain" description="AlgX/AlgJ SGNH hydrolase-like" evidence="7">
    <location>
        <begin position="103"/>
        <end position="259"/>
    </location>
</feature>
<gene>
    <name evidence="8" type="ORF">CB4_03287</name>
</gene>
<reference evidence="8 9" key="1">
    <citation type="submission" date="2015-12" db="EMBL/GenBank/DDBJ databases">
        <title>Genome sequence of Aneurinibacillus soli.</title>
        <authorList>
            <person name="Lee J.S."/>
            <person name="Lee K.C."/>
            <person name="Kim K.K."/>
            <person name="Lee B.W."/>
        </authorList>
    </citation>
    <scope>NUCLEOTIDE SEQUENCE [LARGE SCALE GENOMIC DNA]</scope>
    <source>
        <strain evidence="8 9">CB4</strain>
    </source>
</reference>
<evidence type="ECO:0000256" key="3">
    <source>
        <dbReference type="ARBA" id="ARBA00022679"/>
    </source>
</evidence>
<evidence type="ECO:0000256" key="6">
    <source>
        <dbReference type="ARBA" id="ARBA00022841"/>
    </source>
</evidence>
<evidence type="ECO:0000256" key="5">
    <source>
        <dbReference type="ARBA" id="ARBA00022764"/>
    </source>
</evidence>
<evidence type="ECO:0000256" key="2">
    <source>
        <dbReference type="ARBA" id="ARBA00005182"/>
    </source>
</evidence>
<name>A0A0U5AZA0_9BACL</name>
<dbReference type="EMBL" id="AP017312">
    <property type="protein sequence ID" value="BAU29109.1"/>
    <property type="molecule type" value="Genomic_DNA"/>
</dbReference>
<sequence length="402" mass="46776">MSTKLFSICFVATFLLIIFGIGLASIIKPDIERSYTEARKLQQLPTFSEQSFQSGDYFRDMAAYTSDQLAWRDNFVKLYDRQQLLTPLHATVVNNTVVVDHTWLLEKPTDRFHKELMDNALAGIRYLHKVVKPNNTKIYYASLPYPVLNLRELYPSYLRFRAPAENKKYFLSELNKDGIHVIDVAPRFAQIPAKERETMYFHTDHHWNIKGAFTAYQMIIEDLNKAGVLHQSPPLTDNDITKTQVPPGKFVGSWNRQLNMLIDDKVDRPWIYKPKDGFPFDQVRVVAMNGKTYTKLDDVYGAGTSTPPYQYSTVYTNDHDLMEFENKQANNKLRVLIFKDSYANAMLPFVASHFYQTQVLDLRYKGDQFNLESYLKSYKPNVVLFLFHDSNLTTPAYPFFKQ</sequence>
<comment type="pathway">
    <text evidence="2">Glycan biosynthesis; alginate biosynthesis.</text>
</comment>
<proteinExistence type="predicted"/>
<dbReference type="KEGG" id="asoc:CB4_03287"/>
<keyword evidence="5" id="KW-0574">Periplasm</keyword>
<keyword evidence="6" id="KW-0016">Alginate biosynthesis</keyword>
<protein>
    <recommendedName>
        <fullName evidence="7">AlgX/AlgJ SGNH hydrolase-like domain-containing protein</fullName>
    </recommendedName>
</protein>
<dbReference type="RefSeq" id="WP_096466815.1">
    <property type="nucleotide sequence ID" value="NZ_AP017312.1"/>
</dbReference>